<proteinExistence type="predicted"/>
<dbReference type="OrthoDB" id="2419124at2759"/>
<name>A0A916E059_9GLOM</name>
<dbReference type="VEuPathDB" id="FungiDB:RhiirFUN_003992"/>
<dbReference type="AlphaFoldDB" id="A0A916E059"/>
<protein>
    <submittedName>
        <fullName evidence="1">Uncharacterized protein</fullName>
    </submittedName>
</protein>
<reference evidence="1" key="1">
    <citation type="submission" date="2020-05" db="EMBL/GenBank/DDBJ databases">
        <authorList>
            <person name="Rincon C."/>
            <person name="Sanders R I."/>
            <person name="Robbins C."/>
            <person name="Chaturvedi A."/>
        </authorList>
    </citation>
    <scope>NUCLEOTIDE SEQUENCE</scope>
    <source>
        <strain evidence="1">CHB12</strain>
    </source>
</reference>
<evidence type="ECO:0000313" key="1">
    <source>
        <dbReference type="EMBL" id="CAB5331144.1"/>
    </source>
</evidence>
<sequence>MPYLVGSRPPSYDFLWKYVEKEGFEVENFDRDRQNHEKEVDSEIACAMIQTSLLNEPGTIVLISGISTDLKKKATFIHLGGHYKYFTYGYGSDEMY</sequence>
<gene>
    <name evidence="1" type="ORF">CHRIB12_LOCUS2921</name>
</gene>
<dbReference type="EMBL" id="CAGKOT010000004">
    <property type="protein sequence ID" value="CAB5331144.1"/>
    <property type="molecule type" value="Genomic_DNA"/>
</dbReference>
<organism evidence="1 2">
    <name type="scientific">Rhizophagus irregularis</name>
    <dbReference type="NCBI Taxonomy" id="588596"/>
    <lineage>
        <taxon>Eukaryota</taxon>
        <taxon>Fungi</taxon>
        <taxon>Fungi incertae sedis</taxon>
        <taxon>Mucoromycota</taxon>
        <taxon>Glomeromycotina</taxon>
        <taxon>Glomeromycetes</taxon>
        <taxon>Glomerales</taxon>
        <taxon>Glomeraceae</taxon>
        <taxon>Rhizophagus</taxon>
    </lineage>
</organism>
<evidence type="ECO:0000313" key="2">
    <source>
        <dbReference type="Proteomes" id="UP000684084"/>
    </source>
</evidence>
<dbReference type="Proteomes" id="UP000684084">
    <property type="component" value="Unassembled WGS sequence"/>
</dbReference>
<accession>A0A916E059</accession>
<comment type="caution">
    <text evidence="1">The sequence shown here is derived from an EMBL/GenBank/DDBJ whole genome shotgun (WGS) entry which is preliminary data.</text>
</comment>